<evidence type="ECO:0000313" key="2">
    <source>
        <dbReference type="EMBL" id="GAA3608653.1"/>
    </source>
</evidence>
<keyword evidence="3" id="KW-1185">Reference proteome</keyword>
<accession>A0ABP6ZLR0</accession>
<organism evidence="2 3">
    <name type="scientific">Nonomuraea rosea</name>
    <dbReference type="NCBI Taxonomy" id="638574"/>
    <lineage>
        <taxon>Bacteria</taxon>
        <taxon>Bacillati</taxon>
        <taxon>Actinomycetota</taxon>
        <taxon>Actinomycetes</taxon>
        <taxon>Streptosporangiales</taxon>
        <taxon>Streptosporangiaceae</taxon>
        <taxon>Nonomuraea</taxon>
    </lineage>
</organism>
<reference evidence="3" key="1">
    <citation type="journal article" date="2019" name="Int. J. Syst. Evol. Microbiol.">
        <title>The Global Catalogue of Microorganisms (GCM) 10K type strain sequencing project: providing services to taxonomists for standard genome sequencing and annotation.</title>
        <authorList>
            <consortium name="The Broad Institute Genomics Platform"/>
            <consortium name="The Broad Institute Genome Sequencing Center for Infectious Disease"/>
            <person name="Wu L."/>
            <person name="Ma J."/>
        </authorList>
    </citation>
    <scope>NUCLEOTIDE SEQUENCE [LARGE SCALE GENOMIC DNA]</scope>
    <source>
        <strain evidence="3">JCM 17326</strain>
    </source>
</reference>
<comment type="caution">
    <text evidence="2">The sequence shown here is derived from an EMBL/GenBank/DDBJ whole genome shotgun (WGS) entry which is preliminary data.</text>
</comment>
<proteinExistence type="predicted"/>
<protein>
    <submittedName>
        <fullName evidence="2">Uncharacterized protein</fullName>
    </submittedName>
</protein>
<sequence>MGGGRPTACPLNGSADHRIYLDKGLPGINRERPVWTRPWRPSGRWVLERAVSPAARAEDAAPASSSRSGGGAALT</sequence>
<dbReference type="EMBL" id="BAABDQ010000044">
    <property type="protein sequence ID" value="GAA3608653.1"/>
    <property type="molecule type" value="Genomic_DNA"/>
</dbReference>
<feature type="compositionally biased region" description="Low complexity" evidence="1">
    <location>
        <begin position="51"/>
        <end position="67"/>
    </location>
</feature>
<feature type="region of interest" description="Disordered" evidence="1">
    <location>
        <begin position="51"/>
        <end position="75"/>
    </location>
</feature>
<name>A0ABP6ZLR0_9ACTN</name>
<evidence type="ECO:0000313" key="3">
    <source>
        <dbReference type="Proteomes" id="UP001500630"/>
    </source>
</evidence>
<dbReference type="Proteomes" id="UP001500630">
    <property type="component" value="Unassembled WGS sequence"/>
</dbReference>
<evidence type="ECO:0000256" key="1">
    <source>
        <dbReference type="SAM" id="MobiDB-lite"/>
    </source>
</evidence>
<gene>
    <name evidence="2" type="ORF">GCM10022419_112000</name>
</gene>